<name>A0A803MRM7_CHEQI</name>
<evidence type="ECO:0000259" key="3">
    <source>
        <dbReference type="Pfam" id="PF14372"/>
    </source>
</evidence>
<dbReference type="InterPro" id="IPR025525">
    <property type="entry name" value="hAT-like_transposase_RNase-H"/>
</dbReference>
<dbReference type="InterPro" id="IPR012337">
    <property type="entry name" value="RNaseH-like_sf"/>
</dbReference>
<reference evidence="4" key="2">
    <citation type="submission" date="2021-03" db="UniProtKB">
        <authorList>
            <consortium name="EnsemblPlants"/>
        </authorList>
    </citation>
    <scope>IDENTIFICATION</scope>
</reference>
<feature type="domain" description="hAT-like transposase RNase-H fold" evidence="3">
    <location>
        <begin position="138"/>
        <end position="211"/>
    </location>
</feature>
<dbReference type="InterPro" id="IPR052035">
    <property type="entry name" value="ZnF_BED_domain_contain"/>
</dbReference>
<dbReference type="GO" id="GO:0003677">
    <property type="term" value="F:DNA binding"/>
    <property type="evidence" value="ECO:0007669"/>
    <property type="project" value="UniProtKB-KW"/>
</dbReference>
<protein>
    <recommendedName>
        <fullName evidence="3">hAT-like transposase RNase-H fold domain-containing protein</fullName>
    </recommendedName>
</protein>
<dbReference type="PANTHER" id="PTHR46481">
    <property type="entry name" value="ZINC FINGER BED DOMAIN-CONTAINING PROTEIN 4"/>
    <property type="match status" value="1"/>
</dbReference>
<organism evidence="4 5">
    <name type="scientific">Chenopodium quinoa</name>
    <name type="common">Quinoa</name>
    <dbReference type="NCBI Taxonomy" id="63459"/>
    <lineage>
        <taxon>Eukaryota</taxon>
        <taxon>Viridiplantae</taxon>
        <taxon>Streptophyta</taxon>
        <taxon>Embryophyta</taxon>
        <taxon>Tracheophyta</taxon>
        <taxon>Spermatophyta</taxon>
        <taxon>Magnoliopsida</taxon>
        <taxon>eudicotyledons</taxon>
        <taxon>Gunneridae</taxon>
        <taxon>Pentapetalae</taxon>
        <taxon>Caryophyllales</taxon>
        <taxon>Chenopodiaceae</taxon>
        <taxon>Chenopodioideae</taxon>
        <taxon>Atripliceae</taxon>
        <taxon>Chenopodium</taxon>
    </lineage>
</organism>
<evidence type="ECO:0000256" key="1">
    <source>
        <dbReference type="ARBA" id="ARBA00023125"/>
    </source>
</evidence>
<dbReference type="PANTHER" id="PTHR46481:SF8">
    <property type="entry name" value="ZINC FINGER BED DOMAIN-CONTAINING PROTEIN RICESLEEPER 1-LIKE"/>
    <property type="match status" value="1"/>
</dbReference>
<reference evidence="4" key="1">
    <citation type="journal article" date="2017" name="Nature">
        <title>The genome of Chenopodium quinoa.</title>
        <authorList>
            <person name="Jarvis D.E."/>
            <person name="Ho Y.S."/>
            <person name="Lightfoot D.J."/>
            <person name="Schmoeckel S.M."/>
            <person name="Li B."/>
            <person name="Borm T.J.A."/>
            <person name="Ohyanagi H."/>
            <person name="Mineta K."/>
            <person name="Michell C.T."/>
            <person name="Saber N."/>
            <person name="Kharbatia N.M."/>
            <person name="Rupper R.R."/>
            <person name="Sharp A.R."/>
            <person name="Dally N."/>
            <person name="Boughton B.A."/>
            <person name="Woo Y.H."/>
            <person name="Gao G."/>
            <person name="Schijlen E.G.W.M."/>
            <person name="Guo X."/>
            <person name="Momin A.A."/>
            <person name="Negrao S."/>
            <person name="Al-Babili S."/>
            <person name="Gehring C."/>
            <person name="Roessner U."/>
            <person name="Jung C."/>
            <person name="Murphy K."/>
            <person name="Arold S.T."/>
            <person name="Gojobori T."/>
            <person name="van der Linden C.G."/>
            <person name="van Loo E.N."/>
            <person name="Jellen E.N."/>
            <person name="Maughan P.J."/>
            <person name="Tester M."/>
        </authorList>
    </citation>
    <scope>NUCLEOTIDE SEQUENCE [LARGE SCALE GENOMIC DNA]</scope>
    <source>
        <strain evidence="4">cv. PI 614886</strain>
    </source>
</reference>
<evidence type="ECO:0000313" key="4">
    <source>
        <dbReference type="EnsemblPlants" id="AUR62033928-RA:cds"/>
    </source>
</evidence>
<dbReference type="Pfam" id="PF14372">
    <property type="entry name" value="hAT-like_RNase-H"/>
    <property type="match status" value="1"/>
</dbReference>
<sequence length="541" mass="60625">MDSHKGKEIGKVVEACVLKWGLEDRLMSLTVDNASSNDVAIRYLKTNFHEKLVLDGSLFHMRCVCHVLNLIVKDGLSSVKTSIARIRSAVRYVRSSPSRAKLFAHSSMLVKVSCKGSVCLDVSTRWNSTFIMLETALKFEKSFNRFKEDDPDFNIRVMGKQMREKFDKYYGDLGKTNIMMLVSVVLDPRYKLRFLKYSFKKLYPNDYAKVDVVCDDRGMSSPPPVTVLDFVAGISSTFVPVGRPRTFGRPPPPHRRRRSTTLADAYRRHPRRRGDPDAVLDVENDVEVPPAREEAAENSTPSPPQPAPPQPEDPAPSASLPLLPDSGYDFMGVSQPHQVVTWRSGGFLHGRSEPGGVWSENSGCASPLILTYHGRCCGEGSSQGDTSTIIKPLARNPFREQLSRSYYRFDSLPLVPPHPIPDGSRSMNMYRPPDIVVRVKTYTFSDLDIMYIVRVQGRPHQRLGDIFEEWGLQRNLARGHIEVMYEDKHYTTVDTVQGVAKAAMDRLLVSNMSKYDPLILACPLGLAAGPNPPLVAQLALE</sequence>
<evidence type="ECO:0000256" key="2">
    <source>
        <dbReference type="SAM" id="MobiDB-lite"/>
    </source>
</evidence>
<feature type="region of interest" description="Disordered" evidence="2">
    <location>
        <begin position="241"/>
        <end position="330"/>
    </location>
</feature>
<proteinExistence type="predicted"/>
<dbReference type="Gramene" id="AUR62033928-RA">
    <property type="protein sequence ID" value="AUR62033928-RA:cds"/>
    <property type="gene ID" value="AUR62033928"/>
</dbReference>
<accession>A0A803MRM7</accession>
<dbReference type="Proteomes" id="UP000596660">
    <property type="component" value="Unplaced"/>
</dbReference>
<feature type="compositionally biased region" description="Low complexity" evidence="2">
    <location>
        <begin position="315"/>
        <end position="326"/>
    </location>
</feature>
<evidence type="ECO:0000313" key="5">
    <source>
        <dbReference type="Proteomes" id="UP000596660"/>
    </source>
</evidence>
<keyword evidence="1" id="KW-0238">DNA-binding</keyword>
<feature type="compositionally biased region" description="Pro residues" evidence="2">
    <location>
        <begin position="301"/>
        <end position="314"/>
    </location>
</feature>
<dbReference type="AlphaFoldDB" id="A0A803MRM7"/>
<keyword evidence="5" id="KW-1185">Reference proteome</keyword>
<dbReference type="EnsemblPlants" id="AUR62033928-RA">
    <property type="protein sequence ID" value="AUR62033928-RA:cds"/>
    <property type="gene ID" value="AUR62033928"/>
</dbReference>
<dbReference type="SUPFAM" id="SSF53098">
    <property type="entry name" value="Ribonuclease H-like"/>
    <property type="match status" value="1"/>
</dbReference>